<dbReference type="EMBL" id="CM042051">
    <property type="protein sequence ID" value="KAI3729155.1"/>
    <property type="molecule type" value="Genomic_DNA"/>
</dbReference>
<evidence type="ECO:0000313" key="2">
    <source>
        <dbReference type="Proteomes" id="UP001055879"/>
    </source>
</evidence>
<keyword evidence="2" id="KW-1185">Reference proteome</keyword>
<reference evidence="1 2" key="2">
    <citation type="journal article" date="2022" name="Mol. Ecol. Resour.">
        <title>The genomes of chicory, endive, great burdock and yacon provide insights into Asteraceae paleo-polyploidization history and plant inulin production.</title>
        <authorList>
            <person name="Fan W."/>
            <person name="Wang S."/>
            <person name="Wang H."/>
            <person name="Wang A."/>
            <person name="Jiang F."/>
            <person name="Liu H."/>
            <person name="Zhao H."/>
            <person name="Xu D."/>
            <person name="Zhang Y."/>
        </authorList>
    </citation>
    <scope>NUCLEOTIDE SEQUENCE [LARGE SCALE GENOMIC DNA]</scope>
    <source>
        <strain evidence="2">cv. Niubang</strain>
    </source>
</reference>
<name>A0ACB9C4N5_ARCLA</name>
<dbReference type="Proteomes" id="UP001055879">
    <property type="component" value="Linkage Group LG05"/>
</dbReference>
<reference evidence="2" key="1">
    <citation type="journal article" date="2022" name="Mol. Ecol. Resour.">
        <title>The genomes of chicory, endive, great burdock and yacon provide insights into Asteraceae palaeo-polyploidization history and plant inulin production.</title>
        <authorList>
            <person name="Fan W."/>
            <person name="Wang S."/>
            <person name="Wang H."/>
            <person name="Wang A."/>
            <person name="Jiang F."/>
            <person name="Liu H."/>
            <person name="Zhao H."/>
            <person name="Xu D."/>
            <person name="Zhang Y."/>
        </authorList>
    </citation>
    <scope>NUCLEOTIDE SEQUENCE [LARGE SCALE GENOMIC DNA]</scope>
    <source>
        <strain evidence="2">cv. Niubang</strain>
    </source>
</reference>
<proteinExistence type="predicted"/>
<evidence type="ECO:0000313" key="1">
    <source>
        <dbReference type="EMBL" id="KAI3729155.1"/>
    </source>
</evidence>
<gene>
    <name evidence="1" type="ORF">L6452_17806</name>
</gene>
<sequence length="625" mass="67301">MRFLQIIIRNYMNQYPEIQHRSTHPTCPQHPTRKIPSRADPEGVVARKIPVGVLDHARPTTLSVIAYRHIHNIPAPMVRPGPAGPAQRARPERREGPRPRTRGGSVRIAGASGQGVSRAIIVRGSGVGSAVGTSQPSSSRQPSSPPPTETPMTEEATDSEAIQVQSSSVAATEETTTISDSEETQTAASASNEESSDSDGDDNQPSSGAIRRAEGVLVEYQEVSCVRERRSKLHSESTRVTGQPSSVVSPLATSSQASHLEGADIETREQLPPFSPSLIARSLEPFVIHAIPRTQIPFSAIAGSLSGPAGTSIVNPPSGSLRGLGGSPTTAIITPTVNVGGSTSTVVATTGSLSDPGVTPTEFVSREYMDGALKAVQSMMREELDNIKLMVKGKGPATEPETTSIPSSLSAADLSIPELKSILLAKLIAQSQTEPTQDDDLLSLLRSQASTPTPPTPQPIVSAEAFQIQQAMLQSLQPTVAVLTERLSTVEDTCRIQAERLKRRHDDQDDPDHHEGQKRQRLSEPETHVVESEQGEQGTGFGTRSEGQGQEREQCMELVSFDIPRVEKPEELDEGSPIVLEDWALILDPYEVYEPTEECANTERALVVMQAEIDEIIHSDYQPDD</sequence>
<comment type="caution">
    <text evidence="1">The sequence shown here is derived from an EMBL/GenBank/DDBJ whole genome shotgun (WGS) entry which is preliminary data.</text>
</comment>
<protein>
    <submittedName>
        <fullName evidence="1">Uncharacterized protein</fullName>
    </submittedName>
</protein>
<accession>A0ACB9C4N5</accession>
<organism evidence="1 2">
    <name type="scientific">Arctium lappa</name>
    <name type="common">Greater burdock</name>
    <name type="synonym">Lappa major</name>
    <dbReference type="NCBI Taxonomy" id="4217"/>
    <lineage>
        <taxon>Eukaryota</taxon>
        <taxon>Viridiplantae</taxon>
        <taxon>Streptophyta</taxon>
        <taxon>Embryophyta</taxon>
        <taxon>Tracheophyta</taxon>
        <taxon>Spermatophyta</taxon>
        <taxon>Magnoliopsida</taxon>
        <taxon>eudicotyledons</taxon>
        <taxon>Gunneridae</taxon>
        <taxon>Pentapetalae</taxon>
        <taxon>asterids</taxon>
        <taxon>campanulids</taxon>
        <taxon>Asterales</taxon>
        <taxon>Asteraceae</taxon>
        <taxon>Carduoideae</taxon>
        <taxon>Cardueae</taxon>
        <taxon>Arctiinae</taxon>
        <taxon>Arctium</taxon>
    </lineage>
</organism>